<accession>A0A434AWG0</accession>
<evidence type="ECO:0000313" key="1">
    <source>
        <dbReference type="EMBL" id="RUT78851.1"/>
    </source>
</evidence>
<gene>
    <name evidence="1" type="ORF">DLK05_06890</name>
</gene>
<dbReference type="EMBL" id="RJJX01000006">
    <property type="protein sequence ID" value="RUT78851.1"/>
    <property type="molecule type" value="Genomic_DNA"/>
</dbReference>
<sequence>MTNKECYDALITEYVKIPTEKVNSRAIPIEIAINEAEGLYNNALQDKELLATTDLDISLIDELPTRALGCKHAQLLWDKVYKDKSNAEEEWKILAPVATDLRDELIHFCKFAHRNDKKLLDRVNRIAEGYAQADLVMDLGNLAMLGKEYPEPLQNNGFDLSKLDKAEQLSDECNELLGRVHGARTSNNEGAKDMRDRAYSYMKQAVDAIREAGRFVFWKDEERATLYASAYFREMREKRKKSETENA</sequence>
<evidence type="ECO:0000313" key="2">
    <source>
        <dbReference type="Proteomes" id="UP000282985"/>
    </source>
</evidence>
<dbReference type="OrthoDB" id="1115578at2"/>
<dbReference type="RefSeq" id="WP_127343252.1">
    <property type="nucleotide sequence ID" value="NZ_RJJX01000006.1"/>
</dbReference>
<dbReference type="AlphaFoldDB" id="A0A434AWG0"/>
<protein>
    <submittedName>
        <fullName evidence="1">Uncharacterized protein</fullName>
    </submittedName>
</protein>
<comment type="caution">
    <text evidence="1">The sequence shown here is derived from an EMBL/GenBank/DDBJ whole genome shotgun (WGS) entry which is preliminary data.</text>
</comment>
<keyword evidence="2" id="KW-1185">Reference proteome</keyword>
<reference evidence="1 2" key="1">
    <citation type="submission" date="2018-11" db="EMBL/GenBank/DDBJ databases">
        <title>Parancylomarina longa gen. nov., sp. nov., isolated from sediments of southern Okinawa.</title>
        <authorList>
            <person name="Fu T."/>
        </authorList>
    </citation>
    <scope>NUCLEOTIDE SEQUENCE [LARGE SCALE GENOMIC DNA]</scope>
    <source>
        <strain evidence="1 2">T3-2 S1-C</strain>
    </source>
</reference>
<proteinExistence type="predicted"/>
<name>A0A434AWG0_9BACT</name>
<dbReference type="Proteomes" id="UP000282985">
    <property type="component" value="Unassembled WGS sequence"/>
</dbReference>
<organism evidence="1 2">
    <name type="scientific">Ancylomarina longa</name>
    <dbReference type="NCBI Taxonomy" id="2487017"/>
    <lineage>
        <taxon>Bacteria</taxon>
        <taxon>Pseudomonadati</taxon>
        <taxon>Bacteroidota</taxon>
        <taxon>Bacteroidia</taxon>
        <taxon>Marinilabiliales</taxon>
        <taxon>Marinifilaceae</taxon>
        <taxon>Ancylomarina</taxon>
    </lineage>
</organism>